<dbReference type="SUPFAM" id="SSF56349">
    <property type="entry name" value="DNA breaking-rejoining enzymes"/>
    <property type="match status" value="1"/>
</dbReference>
<dbReference type="AlphaFoldDB" id="A0A3N4Z2E9"/>
<dbReference type="OrthoDB" id="4435702at2"/>
<dbReference type="EMBL" id="RKRA01000001">
    <property type="protein sequence ID" value="RPF26004.1"/>
    <property type="molecule type" value="Genomic_DNA"/>
</dbReference>
<dbReference type="EMBL" id="RKRA01000001">
    <property type="protein sequence ID" value="RPF27277.1"/>
    <property type="molecule type" value="Genomic_DNA"/>
</dbReference>
<evidence type="ECO:0000313" key="4">
    <source>
        <dbReference type="EMBL" id="RPF27277.1"/>
    </source>
</evidence>
<keyword evidence="5" id="KW-1185">Reference proteome</keyword>
<accession>A0A3N4Z2E9</accession>
<evidence type="ECO:0000256" key="1">
    <source>
        <dbReference type="PROSITE-ProRule" id="PRU01248"/>
    </source>
</evidence>
<sequence>MKFKDRDRCHVCHRRAERAALRRACVQCGRSRHLQDDGRCAGCRRAAAPRKPPKTITCRHCGQQRRNAGHGLCNRCSLADPGRPFRYAASLAKRLPSPPPWWNLLVEFAAARHHPSGTMAVLRETGRALTANPATTPHQLRRAAGAPISPTTERVLTAFFTSQGLILARSDTRERAALARQRYLDAVPAPLGQAVAQFNDVQVSEQDRRTRTGRRTLSDITLATRLRILRDLAADIGANRPVTGWAEVTTADLERFLARSPAARHQQTYVLRRFFAWAKGRRLVLANPARALALGAQPAFTGIVLDLATQRALFRRWTTDTTPARERLVGLLALLHAATNAQIRTLTLAEVDHARQALTLHGRPAPAPMDPATWAAIQACRREREATGTLNPHLIVSRVTQSRATPVHQTYLARLLAPAGTSPALCRQTRLTQLVTDLDPKLTATVLGMHDTGLVRYLADNVDRDRLRPTAPGR</sequence>
<protein>
    <recommendedName>
        <fullName evidence="2">Core-binding (CB) domain-containing protein</fullName>
    </recommendedName>
</protein>
<dbReference type="InterPro" id="IPR044068">
    <property type="entry name" value="CB"/>
</dbReference>
<dbReference type="PROSITE" id="PS51900">
    <property type="entry name" value="CB"/>
    <property type="match status" value="1"/>
</dbReference>
<organism evidence="3 5">
    <name type="scientific">Georgenia muralis</name>
    <dbReference type="NCBI Taxonomy" id="154117"/>
    <lineage>
        <taxon>Bacteria</taxon>
        <taxon>Bacillati</taxon>
        <taxon>Actinomycetota</taxon>
        <taxon>Actinomycetes</taxon>
        <taxon>Micrococcales</taxon>
        <taxon>Bogoriellaceae</taxon>
        <taxon>Georgenia</taxon>
    </lineage>
</organism>
<reference evidence="3 5" key="1">
    <citation type="submission" date="2018-11" db="EMBL/GenBank/DDBJ databases">
        <title>Sequencing the genomes of 1000 actinobacteria strains.</title>
        <authorList>
            <person name="Klenk H.-P."/>
        </authorList>
    </citation>
    <scope>NUCLEOTIDE SEQUENCE [LARGE SCALE GENOMIC DNA]</scope>
    <source>
        <strain evidence="3 5">DSM 14418</strain>
    </source>
</reference>
<keyword evidence="1" id="KW-0238">DNA-binding</keyword>
<dbReference type="GO" id="GO:0003677">
    <property type="term" value="F:DNA binding"/>
    <property type="evidence" value="ECO:0007669"/>
    <property type="project" value="UniProtKB-UniRule"/>
</dbReference>
<dbReference type="InterPro" id="IPR011010">
    <property type="entry name" value="DNA_brk_join_enz"/>
</dbReference>
<evidence type="ECO:0000313" key="3">
    <source>
        <dbReference type="EMBL" id="RPF26004.1"/>
    </source>
</evidence>
<evidence type="ECO:0000259" key="2">
    <source>
        <dbReference type="PROSITE" id="PS51900"/>
    </source>
</evidence>
<dbReference type="Proteomes" id="UP000280726">
    <property type="component" value="Unassembled WGS sequence"/>
</dbReference>
<gene>
    <name evidence="3" type="ORF">EDD32_0421</name>
    <name evidence="4" type="ORF">EDD32_1750</name>
</gene>
<name>A0A3N4Z2E9_9MICO</name>
<feature type="domain" description="Core-binding (CB)" evidence="2">
    <location>
        <begin position="189"/>
        <end position="279"/>
    </location>
</feature>
<dbReference type="RefSeq" id="WP_123914197.1">
    <property type="nucleotide sequence ID" value="NZ_RKRA01000001.1"/>
</dbReference>
<proteinExistence type="predicted"/>
<comment type="caution">
    <text evidence="3">The sequence shown here is derived from an EMBL/GenBank/DDBJ whole genome shotgun (WGS) entry which is preliminary data.</text>
</comment>
<evidence type="ECO:0000313" key="5">
    <source>
        <dbReference type="Proteomes" id="UP000280726"/>
    </source>
</evidence>